<feature type="compositionally biased region" description="Basic and acidic residues" evidence="6">
    <location>
        <begin position="1"/>
        <end position="11"/>
    </location>
</feature>
<evidence type="ECO:0000256" key="6">
    <source>
        <dbReference type="SAM" id="MobiDB-lite"/>
    </source>
</evidence>
<sequence>MSRRTGARDAWLHSSSPTTPTREIFMLPSTNNPNSLATVHAFDQGQQSQEEQYFDASTLSAGNTWMLDSSSASSTSPDLDLAVFSNLGSPVQGGEYIQNGSSSSSLASLTVSTIPTDDLDEVFELPQEPQQSIVTSAIGLPVGDQTVPLLPTNAVLQSNQPGPGTANGTIICVTSSANDGATMDCIDATKLLVAELQVSSDRPCVTTANGVDAGVSTEGQSRPRDIDTVIYDNRRAIRDLDWILDCPCTRRQQVLLTVFLAAHQALLWYEAALQLNGRGKQAARTSAAGVLLGRGGERIVTSQVKIGNYCLDVDAQMAVHAHVVLSELTRHFQPLLSKMQQRRQIATATPNIAAAAAFTGSPLESWDVADCYLKALEDKLMIVAARGHALMTYA</sequence>
<dbReference type="GO" id="GO:0045122">
    <property type="term" value="P:aflatoxin biosynthetic process"/>
    <property type="evidence" value="ECO:0007669"/>
    <property type="project" value="InterPro"/>
</dbReference>
<accession>A0A6A6CZK0</accession>
<name>A0A6A6CZK0_ZASCE</name>
<gene>
    <name evidence="8" type="ORF">M409DRAFT_49216</name>
</gene>
<dbReference type="EMBL" id="ML993580">
    <property type="protein sequence ID" value="KAF2172667.1"/>
    <property type="molecule type" value="Genomic_DNA"/>
</dbReference>
<evidence type="ECO:0000256" key="5">
    <source>
        <dbReference type="ARBA" id="ARBA00023242"/>
    </source>
</evidence>
<keyword evidence="1" id="KW-0479">Metal-binding</keyword>
<proteinExistence type="predicted"/>
<dbReference type="Pfam" id="PF08493">
    <property type="entry name" value="AflR"/>
    <property type="match status" value="1"/>
</dbReference>
<evidence type="ECO:0000313" key="9">
    <source>
        <dbReference type="Proteomes" id="UP000799537"/>
    </source>
</evidence>
<dbReference type="GO" id="GO:0005634">
    <property type="term" value="C:nucleus"/>
    <property type="evidence" value="ECO:0007669"/>
    <property type="project" value="InterPro"/>
</dbReference>
<evidence type="ECO:0000256" key="4">
    <source>
        <dbReference type="ARBA" id="ARBA00023163"/>
    </source>
</evidence>
<evidence type="ECO:0000259" key="7">
    <source>
        <dbReference type="Pfam" id="PF08493"/>
    </source>
</evidence>
<dbReference type="AlphaFoldDB" id="A0A6A6CZK0"/>
<feature type="region of interest" description="Disordered" evidence="6">
    <location>
        <begin position="1"/>
        <end position="20"/>
    </location>
</feature>
<keyword evidence="9" id="KW-1185">Reference proteome</keyword>
<dbReference type="Proteomes" id="UP000799537">
    <property type="component" value="Unassembled WGS sequence"/>
</dbReference>
<evidence type="ECO:0000256" key="3">
    <source>
        <dbReference type="ARBA" id="ARBA00023125"/>
    </source>
</evidence>
<keyword evidence="4" id="KW-0804">Transcription</keyword>
<organism evidence="8 9">
    <name type="scientific">Zasmidium cellare ATCC 36951</name>
    <dbReference type="NCBI Taxonomy" id="1080233"/>
    <lineage>
        <taxon>Eukaryota</taxon>
        <taxon>Fungi</taxon>
        <taxon>Dikarya</taxon>
        <taxon>Ascomycota</taxon>
        <taxon>Pezizomycotina</taxon>
        <taxon>Dothideomycetes</taxon>
        <taxon>Dothideomycetidae</taxon>
        <taxon>Mycosphaerellales</taxon>
        <taxon>Mycosphaerellaceae</taxon>
        <taxon>Zasmidium</taxon>
    </lineage>
</organism>
<dbReference type="GeneID" id="54564451"/>
<dbReference type="GO" id="GO:0046872">
    <property type="term" value="F:metal ion binding"/>
    <property type="evidence" value="ECO:0007669"/>
    <property type="project" value="UniProtKB-KW"/>
</dbReference>
<dbReference type="GO" id="GO:0003677">
    <property type="term" value="F:DNA binding"/>
    <property type="evidence" value="ECO:0007669"/>
    <property type="project" value="UniProtKB-KW"/>
</dbReference>
<protein>
    <recommendedName>
        <fullName evidence="7">Aflatoxin regulatory protein domain-containing protein</fullName>
    </recommendedName>
</protein>
<dbReference type="RefSeq" id="XP_033673556.1">
    <property type="nucleotide sequence ID" value="XM_033811179.1"/>
</dbReference>
<dbReference type="InterPro" id="IPR013700">
    <property type="entry name" value="AflR"/>
</dbReference>
<evidence type="ECO:0000256" key="1">
    <source>
        <dbReference type="ARBA" id="ARBA00022723"/>
    </source>
</evidence>
<dbReference type="OrthoDB" id="2328572at2759"/>
<keyword evidence="3" id="KW-0238">DNA-binding</keyword>
<feature type="domain" description="Aflatoxin regulatory protein" evidence="7">
    <location>
        <begin position="184"/>
        <end position="280"/>
    </location>
</feature>
<evidence type="ECO:0000256" key="2">
    <source>
        <dbReference type="ARBA" id="ARBA00023015"/>
    </source>
</evidence>
<dbReference type="GO" id="GO:0006355">
    <property type="term" value="P:regulation of DNA-templated transcription"/>
    <property type="evidence" value="ECO:0007669"/>
    <property type="project" value="InterPro"/>
</dbReference>
<keyword evidence="2" id="KW-0805">Transcription regulation</keyword>
<keyword evidence="5" id="KW-0539">Nucleus</keyword>
<evidence type="ECO:0000313" key="8">
    <source>
        <dbReference type="EMBL" id="KAF2172667.1"/>
    </source>
</evidence>
<reference evidence="8" key="1">
    <citation type="journal article" date="2020" name="Stud. Mycol.">
        <title>101 Dothideomycetes genomes: a test case for predicting lifestyles and emergence of pathogens.</title>
        <authorList>
            <person name="Haridas S."/>
            <person name="Albert R."/>
            <person name="Binder M."/>
            <person name="Bloem J."/>
            <person name="Labutti K."/>
            <person name="Salamov A."/>
            <person name="Andreopoulos B."/>
            <person name="Baker S."/>
            <person name="Barry K."/>
            <person name="Bills G."/>
            <person name="Bluhm B."/>
            <person name="Cannon C."/>
            <person name="Castanera R."/>
            <person name="Culley D."/>
            <person name="Daum C."/>
            <person name="Ezra D."/>
            <person name="Gonzalez J."/>
            <person name="Henrissat B."/>
            <person name="Kuo A."/>
            <person name="Liang C."/>
            <person name="Lipzen A."/>
            <person name="Lutzoni F."/>
            <person name="Magnuson J."/>
            <person name="Mondo S."/>
            <person name="Nolan M."/>
            <person name="Ohm R."/>
            <person name="Pangilinan J."/>
            <person name="Park H.-J."/>
            <person name="Ramirez L."/>
            <person name="Alfaro M."/>
            <person name="Sun H."/>
            <person name="Tritt A."/>
            <person name="Yoshinaga Y."/>
            <person name="Zwiers L.-H."/>
            <person name="Turgeon B."/>
            <person name="Goodwin S."/>
            <person name="Spatafora J."/>
            <person name="Crous P."/>
            <person name="Grigoriev I."/>
        </authorList>
    </citation>
    <scope>NUCLEOTIDE SEQUENCE</scope>
    <source>
        <strain evidence="8">ATCC 36951</strain>
    </source>
</reference>